<dbReference type="Pfam" id="PF02540">
    <property type="entry name" value="NAD_synthase"/>
    <property type="match status" value="1"/>
</dbReference>
<comment type="caution">
    <text evidence="9">The sequence shown here is derived from an EMBL/GenBank/DDBJ whole genome shotgun (WGS) entry which is preliminary data.</text>
</comment>
<dbReference type="EMBL" id="JAQMLS010000002">
    <property type="protein sequence ID" value="MDB8741030.1"/>
    <property type="molecule type" value="Genomic_DNA"/>
</dbReference>
<keyword evidence="3 6" id="KW-0547">Nucleotide-binding</keyword>
<feature type="domain" description="NAD/GMP synthase" evidence="8">
    <location>
        <begin position="20"/>
        <end position="246"/>
    </location>
</feature>
<reference evidence="9" key="1">
    <citation type="submission" date="2023-01" db="EMBL/GenBank/DDBJ databases">
        <title>Human gut microbiome strain richness.</title>
        <authorList>
            <person name="Chen-Liaw A."/>
        </authorList>
    </citation>
    <scope>NUCLEOTIDE SEQUENCE</scope>
    <source>
        <strain evidence="9">D59st1_B8_D59t2_181005</strain>
    </source>
</reference>
<evidence type="ECO:0000256" key="7">
    <source>
        <dbReference type="RuleBase" id="RU003812"/>
    </source>
</evidence>
<protein>
    <recommendedName>
        <fullName evidence="7">NH(3)-dependent NAD(+) synthetase</fullName>
        <ecNumber evidence="7">6.3.1.5</ecNumber>
    </recommendedName>
</protein>
<dbReference type="InterPro" id="IPR003694">
    <property type="entry name" value="NAD_synthase"/>
</dbReference>
<comment type="catalytic activity">
    <reaction evidence="7">
        <text>deamido-NAD(+) + NH4(+) + ATP = AMP + diphosphate + NAD(+) + H(+)</text>
        <dbReference type="Rhea" id="RHEA:21188"/>
        <dbReference type="ChEBI" id="CHEBI:15378"/>
        <dbReference type="ChEBI" id="CHEBI:28938"/>
        <dbReference type="ChEBI" id="CHEBI:30616"/>
        <dbReference type="ChEBI" id="CHEBI:33019"/>
        <dbReference type="ChEBI" id="CHEBI:57540"/>
        <dbReference type="ChEBI" id="CHEBI:58437"/>
        <dbReference type="ChEBI" id="CHEBI:456215"/>
        <dbReference type="EC" id="6.3.1.5"/>
    </reaction>
</comment>
<evidence type="ECO:0000256" key="1">
    <source>
        <dbReference type="ARBA" id="ARBA00004790"/>
    </source>
</evidence>
<dbReference type="NCBIfam" id="TIGR00552">
    <property type="entry name" value="nadE"/>
    <property type="match status" value="1"/>
</dbReference>
<dbReference type="CDD" id="cd00553">
    <property type="entry name" value="NAD_synthase"/>
    <property type="match status" value="1"/>
</dbReference>
<dbReference type="GO" id="GO:0003952">
    <property type="term" value="F:NAD+ synthase (glutamine-hydrolyzing) activity"/>
    <property type="evidence" value="ECO:0007669"/>
    <property type="project" value="InterPro"/>
</dbReference>
<gene>
    <name evidence="9" type="primary">nadE</name>
    <name evidence="9" type="ORF">PNV70_02950</name>
</gene>
<sequence>MSYNDDNYNLDFNSHIAAEMCVEWIRDWFENNGNGCKAVIGISGGKDSSVVAALCVKALGKERVFGVLMPNGEQADINYANELCEFLGINNVTINIESVYDTAIAKISDALETTLSEQTTINLPARLRMATLYAVSQTVGGRVINTCNYSEDYIGYATRYGDGAGDMAPLAKFTVQEVKSIGRFLGLPEKFIEKTPSDGLCGKTDEDNLGFSYDTLDKYIRYGVLPKAEIKSKIDNLHKKNEFKLKPMPSFDYIITVARQRINRAR</sequence>
<keyword evidence="5 6" id="KW-0520">NAD</keyword>
<keyword evidence="2 6" id="KW-0436">Ligase</keyword>
<evidence type="ECO:0000256" key="6">
    <source>
        <dbReference type="RuleBase" id="RU003811"/>
    </source>
</evidence>
<proteinExistence type="inferred from homology"/>
<evidence type="ECO:0000313" key="9">
    <source>
        <dbReference type="EMBL" id="MDB8741030.1"/>
    </source>
</evidence>
<dbReference type="PANTHER" id="PTHR23090:SF9">
    <property type="entry name" value="GLUTAMINE-DEPENDENT NAD(+) SYNTHETASE"/>
    <property type="match status" value="1"/>
</dbReference>
<dbReference type="GO" id="GO:0004359">
    <property type="term" value="F:glutaminase activity"/>
    <property type="evidence" value="ECO:0007669"/>
    <property type="project" value="InterPro"/>
</dbReference>
<dbReference type="AlphaFoldDB" id="A0AAW6E1D2"/>
<evidence type="ECO:0000256" key="3">
    <source>
        <dbReference type="ARBA" id="ARBA00022741"/>
    </source>
</evidence>
<dbReference type="GO" id="GO:0009435">
    <property type="term" value="P:NAD+ biosynthetic process"/>
    <property type="evidence" value="ECO:0007669"/>
    <property type="project" value="InterPro"/>
</dbReference>
<keyword evidence="4 6" id="KW-0067">ATP-binding</keyword>
<dbReference type="RefSeq" id="WP_243246363.1">
    <property type="nucleotide sequence ID" value="NZ_JADMNX010000002.1"/>
</dbReference>
<evidence type="ECO:0000256" key="2">
    <source>
        <dbReference type="ARBA" id="ARBA00022598"/>
    </source>
</evidence>
<dbReference type="InterPro" id="IPR022310">
    <property type="entry name" value="NAD/GMP_synthase"/>
</dbReference>
<dbReference type="GO" id="GO:0005524">
    <property type="term" value="F:ATP binding"/>
    <property type="evidence" value="ECO:0007669"/>
    <property type="project" value="UniProtKB-KW"/>
</dbReference>
<evidence type="ECO:0000313" key="10">
    <source>
        <dbReference type="Proteomes" id="UP001211421"/>
    </source>
</evidence>
<dbReference type="SUPFAM" id="SSF52402">
    <property type="entry name" value="Adenine nucleotide alpha hydrolases-like"/>
    <property type="match status" value="1"/>
</dbReference>
<comment type="pathway">
    <text evidence="1">Cofactor biosynthesis; NAD(+) biosynthesis.</text>
</comment>
<dbReference type="InterPro" id="IPR014729">
    <property type="entry name" value="Rossmann-like_a/b/a_fold"/>
</dbReference>
<dbReference type="Proteomes" id="UP001211421">
    <property type="component" value="Unassembled WGS sequence"/>
</dbReference>
<accession>A0AAW6E1D2</accession>
<name>A0AAW6E1D2_9FIRM</name>
<dbReference type="EC" id="6.3.1.5" evidence="7"/>
<dbReference type="GO" id="GO:0005737">
    <property type="term" value="C:cytoplasm"/>
    <property type="evidence" value="ECO:0007669"/>
    <property type="project" value="InterPro"/>
</dbReference>
<dbReference type="GO" id="GO:0008795">
    <property type="term" value="F:NAD+ synthase activity"/>
    <property type="evidence" value="ECO:0007669"/>
    <property type="project" value="UniProtKB-EC"/>
</dbReference>
<dbReference type="Gene3D" id="3.40.50.620">
    <property type="entry name" value="HUPs"/>
    <property type="match status" value="1"/>
</dbReference>
<evidence type="ECO:0000256" key="5">
    <source>
        <dbReference type="ARBA" id="ARBA00023027"/>
    </source>
</evidence>
<comment type="similarity">
    <text evidence="6">Belongs to the NAD synthetase family.</text>
</comment>
<organism evidence="9 10">
    <name type="scientific">Ruminococcus bicirculans</name>
    <name type="common">ex Wegman et al. 2014</name>
    <dbReference type="NCBI Taxonomy" id="1160721"/>
    <lineage>
        <taxon>Bacteria</taxon>
        <taxon>Bacillati</taxon>
        <taxon>Bacillota</taxon>
        <taxon>Clostridia</taxon>
        <taxon>Eubacteriales</taxon>
        <taxon>Oscillospiraceae</taxon>
        <taxon>Ruminococcus</taxon>
    </lineage>
</organism>
<evidence type="ECO:0000256" key="4">
    <source>
        <dbReference type="ARBA" id="ARBA00022840"/>
    </source>
</evidence>
<evidence type="ECO:0000259" key="8">
    <source>
        <dbReference type="Pfam" id="PF02540"/>
    </source>
</evidence>
<dbReference type="PANTHER" id="PTHR23090">
    <property type="entry name" value="NH 3 /GLUTAMINE-DEPENDENT NAD + SYNTHETASE"/>
    <property type="match status" value="1"/>
</dbReference>